<comment type="caution">
    <text evidence="20">The sequence shown here is derived from an EMBL/GenBank/DDBJ whole genome shotgun (WGS) entry which is preliminary data.</text>
</comment>
<dbReference type="PANTHER" id="PTHR11042:SF91">
    <property type="entry name" value="EUKARYOTIC TRANSLATION INITIATION FACTOR 2-ALPHA KINASE"/>
    <property type="match status" value="1"/>
</dbReference>
<dbReference type="GO" id="GO:0005524">
    <property type="term" value="F:ATP binding"/>
    <property type="evidence" value="ECO:0007669"/>
    <property type="project" value="UniProtKB-UniRule"/>
</dbReference>
<evidence type="ECO:0000256" key="16">
    <source>
        <dbReference type="PROSITE-ProRule" id="PRU10141"/>
    </source>
</evidence>
<protein>
    <recommendedName>
        <fullName evidence="2">non-specific serine/threonine protein kinase</fullName>
        <ecNumber evidence="2">2.7.11.1</ecNumber>
    </recommendedName>
    <alternativeName>
        <fullName evidence="15">PRKR-like endoplasmic reticulum kinase</fullName>
    </alternativeName>
</protein>
<dbReference type="PANTHER" id="PTHR11042">
    <property type="entry name" value="EUKARYOTIC TRANSLATION INITIATION FACTOR 2-ALPHA KINASE EIF2-ALPHA KINASE -RELATED"/>
    <property type="match status" value="1"/>
</dbReference>
<dbReference type="InterPro" id="IPR050339">
    <property type="entry name" value="CC_SR_Kinase"/>
</dbReference>
<dbReference type="Proteomes" id="UP000549394">
    <property type="component" value="Unassembled WGS sequence"/>
</dbReference>
<keyword evidence="8" id="KW-0256">Endoplasmic reticulum</keyword>
<dbReference type="InterPro" id="IPR000719">
    <property type="entry name" value="Prot_kinase_dom"/>
</dbReference>
<dbReference type="AlphaFoldDB" id="A0A7I8W5A7"/>
<feature type="domain" description="Protein kinase" evidence="19">
    <location>
        <begin position="534"/>
        <end position="935"/>
    </location>
</feature>
<evidence type="ECO:0000256" key="4">
    <source>
        <dbReference type="ARBA" id="ARBA00022553"/>
    </source>
</evidence>
<evidence type="ECO:0000313" key="20">
    <source>
        <dbReference type="EMBL" id="CAD5123678.1"/>
    </source>
</evidence>
<proteinExistence type="inferred from homology"/>
<evidence type="ECO:0000256" key="1">
    <source>
        <dbReference type="ARBA" id="ARBA00004115"/>
    </source>
</evidence>
<dbReference type="GO" id="GO:0005634">
    <property type="term" value="C:nucleus"/>
    <property type="evidence" value="ECO:0007669"/>
    <property type="project" value="TreeGrafter"/>
</dbReference>
<evidence type="ECO:0000256" key="15">
    <source>
        <dbReference type="ARBA" id="ARBA00041500"/>
    </source>
</evidence>
<dbReference type="EC" id="2.7.11.1" evidence="2"/>
<dbReference type="PROSITE" id="PS00108">
    <property type="entry name" value="PROTEIN_KINASE_ST"/>
    <property type="match status" value="1"/>
</dbReference>
<dbReference type="PROSITE" id="PS00107">
    <property type="entry name" value="PROTEIN_KINASE_ATP"/>
    <property type="match status" value="1"/>
</dbReference>
<gene>
    <name evidence="20" type="ORF">DGYR_LOCUS11331</name>
</gene>
<dbReference type="GO" id="GO:0004694">
    <property type="term" value="F:eukaryotic translation initiation factor 2alpha kinase activity"/>
    <property type="evidence" value="ECO:0007669"/>
    <property type="project" value="TreeGrafter"/>
</dbReference>
<keyword evidence="3" id="KW-0723">Serine/threonine-protein kinase</keyword>
<keyword evidence="18" id="KW-0732">Signal</keyword>
<evidence type="ECO:0000256" key="5">
    <source>
        <dbReference type="ARBA" id="ARBA00022679"/>
    </source>
</evidence>
<comment type="similarity">
    <text evidence="14">Belongs to the protein kinase superfamily. Ser/Thr protein kinase family. GCN2 subfamily.</text>
</comment>
<evidence type="ECO:0000256" key="14">
    <source>
        <dbReference type="ARBA" id="ARBA00037982"/>
    </source>
</evidence>
<dbReference type="InterPro" id="IPR015943">
    <property type="entry name" value="WD40/YVTN_repeat-like_dom_sf"/>
</dbReference>
<dbReference type="InterPro" id="IPR017441">
    <property type="entry name" value="Protein_kinase_ATP_BS"/>
</dbReference>
<keyword evidence="11" id="KW-0346">Stress response</keyword>
<evidence type="ECO:0000256" key="6">
    <source>
        <dbReference type="ARBA" id="ARBA00022741"/>
    </source>
</evidence>
<feature type="binding site" evidence="16">
    <location>
        <position position="563"/>
    </location>
    <ligand>
        <name>ATP</name>
        <dbReference type="ChEBI" id="CHEBI:30616"/>
    </ligand>
</feature>
<evidence type="ECO:0000256" key="7">
    <source>
        <dbReference type="ARBA" id="ARBA00022777"/>
    </source>
</evidence>
<evidence type="ECO:0000256" key="2">
    <source>
        <dbReference type="ARBA" id="ARBA00012513"/>
    </source>
</evidence>
<evidence type="ECO:0000256" key="13">
    <source>
        <dbReference type="ARBA" id="ARBA00023230"/>
    </source>
</evidence>
<feature type="region of interest" description="Disordered" evidence="17">
    <location>
        <begin position="653"/>
        <end position="677"/>
    </location>
</feature>
<dbReference type="EMBL" id="CAJFCJ010000019">
    <property type="protein sequence ID" value="CAD5123678.1"/>
    <property type="molecule type" value="Genomic_DNA"/>
</dbReference>
<evidence type="ECO:0000256" key="10">
    <source>
        <dbReference type="ARBA" id="ARBA00022845"/>
    </source>
</evidence>
<feature type="signal peptide" evidence="18">
    <location>
        <begin position="1"/>
        <end position="26"/>
    </location>
</feature>
<keyword evidence="5" id="KW-0808">Transferase</keyword>
<dbReference type="GO" id="GO:0006986">
    <property type="term" value="P:response to unfolded protein"/>
    <property type="evidence" value="ECO:0007669"/>
    <property type="project" value="UniProtKB-KW"/>
</dbReference>
<feature type="chain" id="PRO_5029647515" description="non-specific serine/threonine protein kinase" evidence="18">
    <location>
        <begin position="27"/>
        <end position="955"/>
    </location>
</feature>
<dbReference type="OrthoDB" id="341578at2759"/>
<dbReference type="FunFam" id="1.10.510.10:FF:000251">
    <property type="entry name" value="eukaryotic translation initiation factor 2-alpha kinase 3"/>
    <property type="match status" value="1"/>
</dbReference>
<comment type="subcellular location">
    <subcellularLocation>
        <location evidence="1">Endoplasmic reticulum membrane</location>
        <topology evidence="1">Single-pass type I membrane protein</topology>
    </subcellularLocation>
</comment>
<organism evidence="20 21">
    <name type="scientific">Dimorphilus gyrociliatus</name>
    <dbReference type="NCBI Taxonomy" id="2664684"/>
    <lineage>
        <taxon>Eukaryota</taxon>
        <taxon>Metazoa</taxon>
        <taxon>Spiralia</taxon>
        <taxon>Lophotrochozoa</taxon>
        <taxon>Annelida</taxon>
        <taxon>Polychaeta</taxon>
        <taxon>Polychaeta incertae sedis</taxon>
        <taxon>Dinophilidae</taxon>
        <taxon>Dimorphilus</taxon>
    </lineage>
</organism>
<keyword evidence="4" id="KW-0597">Phosphoprotein</keyword>
<dbReference type="GO" id="GO:0005789">
    <property type="term" value="C:endoplasmic reticulum membrane"/>
    <property type="evidence" value="ECO:0007669"/>
    <property type="project" value="UniProtKB-SubCell"/>
</dbReference>
<evidence type="ECO:0000256" key="18">
    <source>
        <dbReference type="SAM" id="SignalP"/>
    </source>
</evidence>
<keyword evidence="9 16" id="KW-0067">ATP-binding</keyword>
<dbReference type="PROSITE" id="PS50011">
    <property type="entry name" value="PROTEIN_KINASE_DOM"/>
    <property type="match status" value="1"/>
</dbReference>
<dbReference type="SMART" id="SM00220">
    <property type="entry name" value="S_TKc"/>
    <property type="match status" value="1"/>
</dbReference>
<sequence length="955" mass="108428">MRADHLRTIIQINFIFSLTLLLLVCASDHTIRVEDISEESSRSINCYNAKKDYLLVSTIDGKFSLLNSKNGDLKWSHKVGESLLSSSIGSFEVTRNGIRTRLIPSLDGSLYQFDGKSVEPLPLNADTLLSSSFKLSDDSVIVGGKTSETYGIDILSGRLKYQCSVKGCKKFEADSVQESEGTVVLNRNSKTVRSVEVESGIEKWNFSVGDHEVKYIPKISKNSDDNIDDVEVVSCPMDDDKSQNAGPHTHETLDYNFITADGIISACSPGNSAIVWKQNLESPLAQIWQIRNEEISELSLFDSKHVPSLASTSDKTEVALSAALYIGVYKDQLYVKPSSSMQNYLESKRSMSPNMPKLKWKPYMANAPSKTQAITGPLNLLRIGWSSTKSTDVSIWQHTDSYSNDLNNNLGNVYYDYNVVENGLYLFPDKPLKVIKKTTYKTTQIFSNQSVINEYAIFTIHYMDWRSLLAAFIVCIVLVRTIYLKCNTRKRTKNESMSSSISSKSETDTIIEMDKNSDDQIKDSEFFSRYLNDFEQLAVLGRGGFGVVFEARNYIDKAKYAVKRICTGSSKETERKVLREAQALARLDHPGIVRYYQSWVERPPLGWQEERDVLNRHLKDYISGSEYSQNPTATETLPTVNFSSKLTTSYTFPRDDEYEDSNLELDPSSQSDSDNCHVRKFSNNNYSDSISIVFEESSACNSKDKRSNEYRSEIRNRKTVTVETESKSTFSNSASTPPSPKNYLYIQMQLCEKNNLADWLFSRDMICKEKSFGIFYQIVSAVEYIHLNGFIHRDLKPSNIFFSLDEQIKVGDFGLAIEEEGLQDLQDTNTSRSSKHTRDVGTKLYMSPEQINGLHYNNKIDIYSLGLLFFELLNLFSTEMERRMTLEKAKSLSFDKTFTEENFEETDIITKMLNRNPESRPKAAEIIDLNIFSYLALTKRSKQRTKSTSSTSSTM</sequence>
<evidence type="ECO:0000259" key="19">
    <source>
        <dbReference type="PROSITE" id="PS50011"/>
    </source>
</evidence>
<evidence type="ECO:0000313" key="21">
    <source>
        <dbReference type="Proteomes" id="UP000549394"/>
    </source>
</evidence>
<keyword evidence="6 16" id="KW-0547">Nucleotide-binding</keyword>
<evidence type="ECO:0000256" key="3">
    <source>
        <dbReference type="ARBA" id="ARBA00022527"/>
    </source>
</evidence>
<dbReference type="Pfam" id="PF00069">
    <property type="entry name" value="Pkinase"/>
    <property type="match status" value="2"/>
</dbReference>
<dbReference type="SUPFAM" id="SSF50998">
    <property type="entry name" value="Quinoprotein alcohol dehydrogenase-like"/>
    <property type="match status" value="1"/>
</dbReference>
<evidence type="ECO:0000256" key="9">
    <source>
        <dbReference type="ARBA" id="ARBA00022840"/>
    </source>
</evidence>
<dbReference type="SUPFAM" id="SSF56112">
    <property type="entry name" value="Protein kinase-like (PK-like)"/>
    <property type="match status" value="1"/>
</dbReference>
<keyword evidence="10" id="KW-0810">Translation regulation</keyword>
<dbReference type="InterPro" id="IPR011009">
    <property type="entry name" value="Kinase-like_dom_sf"/>
</dbReference>
<dbReference type="Gene3D" id="2.130.10.10">
    <property type="entry name" value="YVTN repeat-like/Quinoprotein amine dehydrogenase"/>
    <property type="match status" value="1"/>
</dbReference>
<keyword evidence="7" id="KW-0418">Kinase</keyword>
<evidence type="ECO:0000256" key="11">
    <source>
        <dbReference type="ARBA" id="ARBA00023016"/>
    </source>
</evidence>
<keyword evidence="12" id="KW-0325">Glycoprotein</keyword>
<dbReference type="InterPro" id="IPR008271">
    <property type="entry name" value="Ser/Thr_kinase_AS"/>
</dbReference>
<evidence type="ECO:0000256" key="17">
    <source>
        <dbReference type="SAM" id="MobiDB-lite"/>
    </source>
</evidence>
<keyword evidence="13" id="KW-0834">Unfolded protein response</keyword>
<name>A0A7I8W5A7_9ANNE</name>
<dbReference type="Gene3D" id="1.10.510.10">
    <property type="entry name" value="Transferase(Phosphotransferase) domain 1"/>
    <property type="match status" value="1"/>
</dbReference>
<accession>A0A7I8W5A7</accession>
<dbReference type="InterPro" id="IPR011047">
    <property type="entry name" value="Quinoprotein_ADH-like_sf"/>
</dbReference>
<keyword evidence="21" id="KW-1185">Reference proteome</keyword>
<dbReference type="Gene3D" id="3.30.200.20">
    <property type="entry name" value="Phosphorylase Kinase, domain 1"/>
    <property type="match status" value="1"/>
</dbReference>
<reference evidence="20 21" key="1">
    <citation type="submission" date="2020-08" db="EMBL/GenBank/DDBJ databases">
        <authorList>
            <person name="Hejnol A."/>
        </authorList>
    </citation>
    <scope>NUCLEOTIDE SEQUENCE [LARGE SCALE GENOMIC DNA]</scope>
</reference>
<evidence type="ECO:0000256" key="8">
    <source>
        <dbReference type="ARBA" id="ARBA00022824"/>
    </source>
</evidence>
<evidence type="ECO:0000256" key="12">
    <source>
        <dbReference type="ARBA" id="ARBA00023180"/>
    </source>
</evidence>